<accession>A0A261FVX7</accession>
<name>A0A261FVX7_9BIFI</name>
<protein>
    <submittedName>
        <fullName evidence="1">Uncharacterized protein</fullName>
    </submittedName>
</protein>
<organism evidence="1 2">
    <name type="scientific">Bifidobacterium hapali</name>
    <dbReference type="NCBI Taxonomy" id="1630172"/>
    <lineage>
        <taxon>Bacteria</taxon>
        <taxon>Bacillati</taxon>
        <taxon>Actinomycetota</taxon>
        <taxon>Actinomycetes</taxon>
        <taxon>Bifidobacteriales</taxon>
        <taxon>Bifidobacteriaceae</taxon>
        <taxon>Bifidobacterium</taxon>
    </lineage>
</organism>
<dbReference type="AlphaFoldDB" id="A0A261FVX7"/>
<proteinExistence type="predicted"/>
<evidence type="ECO:0000313" key="1">
    <source>
        <dbReference type="EMBL" id="OZG63278.1"/>
    </source>
</evidence>
<dbReference type="Proteomes" id="UP000216074">
    <property type="component" value="Unassembled WGS sequence"/>
</dbReference>
<gene>
    <name evidence="1" type="ORF">BHAP_1866</name>
</gene>
<dbReference type="EMBL" id="MWWY01000037">
    <property type="protein sequence ID" value="OZG63278.1"/>
    <property type="molecule type" value="Genomic_DNA"/>
</dbReference>
<sequence>MDARYVHNVLECEWRFLLTERGSVSKNRHSPLCNTRNQFMQALLPTQLYALLVSKFIFLCFEDFKTRNLSPNLVNRYIWRGETIPVS</sequence>
<comment type="caution">
    <text evidence="1">The sequence shown here is derived from an EMBL/GenBank/DDBJ whole genome shotgun (WGS) entry which is preliminary data.</text>
</comment>
<evidence type="ECO:0000313" key="2">
    <source>
        <dbReference type="Proteomes" id="UP000216074"/>
    </source>
</evidence>
<keyword evidence="2" id="KW-1185">Reference proteome</keyword>
<reference evidence="1 2" key="1">
    <citation type="journal article" date="2017" name="BMC Genomics">
        <title>Comparative genomic and phylogenomic analyses of the Bifidobacteriaceae family.</title>
        <authorList>
            <person name="Lugli G.A."/>
            <person name="Milani C."/>
            <person name="Turroni F."/>
            <person name="Duranti S."/>
            <person name="Mancabelli L."/>
            <person name="Mangifesta M."/>
            <person name="Ferrario C."/>
            <person name="Modesto M."/>
            <person name="Mattarelli P."/>
            <person name="Jiri K."/>
            <person name="van Sinderen D."/>
            <person name="Ventura M."/>
        </authorList>
    </citation>
    <scope>NUCLEOTIDE SEQUENCE [LARGE SCALE GENOMIC DNA]</scope>
    <source>
        <strain evidence="1 2">DSM 100202</strain>
    </source>
</reference>